<dbReference type="AlphaFoldDB" id="M1P6P6"/>
<dbReference type="STRING" id="1167006.UWK_02597"/>
<sequence>MAKKVLDELLANMNDIELEEVEILTSPLRALKDGVMFIPTLKYGEGQISGILLNRDKIEAFLTKVRKP</sequence>
<dbReference type="HOGENOM" id="CLU_2787111_0_0_7"/>
<evidence type="ECO:0008006" key="3">
    <source>
        <dbReference type="Google" id="ProtNLM"/>
    </source>
</evidence>
<dbReference type="Proteomes" id="UP000011721">
    <property type="component" value="Chromosome"/>
</dbReference>
<name>M1P6P6_DESSD</name>
<evidence type="ECO:0000313" key="2">
    <source>
        <dbReference type="Proteomes" id="UP000011721"/>
    </source>
</evidence>
<dbReference type="SUPFAM" id="SSF52833">
    <property type="entry name" value="Thioredoxin-like"/>
    <property type="match status" value="1"/>
</dbReference>
<organism evidence="1 2">
    <name type="scientific">Desulfocapsa sulfexigens (strain DSM 10523 / SB164P1)</name>
    <dbReference type="NCBI Taxonomy" id="1167006"/>
    <lineage>
        <taxon>Bacteria</taxon>
        <taxon>Pseudomonadati</taxon>
        <taxon>Thermodesulfobacteriota</taxon>
        <taxon>Desulfobulbia</taxon>
        <taxon>Desulfobulbales</taxon>
        <taxon>Desulfocapsaceae</taxon>
        <taxon>Desulfocapsa</taxon>
    </lineage>
</organism>
<gene>
    <name evidence="1" type="ordered locus">UWK_02597</name>
</gene>
<evidence type="ECO:0000313" key="1">
    <source>
        <dbReference type="EMBL" id="AGF79133.1"/>
    </source>
</evidence>
<dbReference type="KEGG" id="dsf:UWK_02597"/>
<keyword evidence="2" id="KW-1185">Reference proteome</keyword>
<dbReference type="EMBL" id="CP003985">
    <property type="protein sequence ID" value="AGF79133.1"/>
    <property type="molecule type" value="Genomic_DNA"/>
</dbReference>
<dbReference type="OrthoDB" id="5432544at2"/>
<accession>M1P6P6</accession>
<reference evidence="2" key="1">
    <citation type="journal article" date="2013" name="Stand. Genomic Sci.">
        <title>Complete genome sequence of Desulfocapsa sulfexigens, a marine deltaproteobacterium specialized in disproportionating inorganic sulfur compounds.</title>
        <authorList>
            <person name="Finster K.W."/>
            <person name="Kjeldsen K.U."/>
            <person name="Kube M."/>
            <person name="Reinhardt R."/>
            <person name="Mussmann M."/>
            <person name="Amann R."/>
            <person name="Schreiber L."/>
        </authorList>
    </citation>
    <scope>NUCLEOTIDE SEQUENCE [LARGE SCALE GENOMIC DNA]</scope>
    <source>
        <strain evidence="2">DSM 10523 / SB164P1</strain>
    </source>
</reference>
<protein>
    <recommendedName>
        <fullName evidence="3">Thioredoxin-like fold domain-containing protein</fullName>
    </recommendedName>
</protein>
<proteinExistence type="predicted"/>
<dbReference type="InterPro" id="IPR036249">
    <property type="entry name" value="Thioredoxin-like_sf"/>
</dbReference>
<dbReference type="RefSeq" id="WP_015404819.1">
    <property type="nucleotide sequence ID" value="NC_020304.1"/>
</dbReference>